<dbReference type="SMART" id="SM00714">
    <property type="entry name" value="LITAF"/>
    <property type="match status" value="1"/>
</dbReference>
<feature type="domain" description="LITAF" evidence="8">
    <location>
        <begin position="59"/>
        <end position="142"/>
    </location>
</feature>
<dbReference type="EMBL" id="HBGK01031998">
    <property type="protein sequence ID" value="CAD9290627.1"/>
    <property type="molecule type" value="Transcribed_RNA"/>
</dbReference>
<dbReference type="AlphaFoldDB" id="A0A7S1Y9N8"/>
<evidence type="ECO:0000256" key="2">
    <source>
        <dbReference type="ARBA" id="ARBA00005975"/>
    </source>
</evidence>
<feature type="transmembrane region" description="Helical" evidence="7">
    <location>
        <begin position="97"/>
        <end position="118"/>
    </location>
</feature>
<comment type="similarity">
    <text evidence="2">Belongs to the CDIP1/LITAF family.</text>
</comment>
<reference evidence="9" key="1">
    <citation type="submission" date="2021-01" db="EMBL/GenBank/DDBJ databases">
        <authorList>
            <person name="Corre E."/>
            <person name="Pelletier E."/>
            <person name="Niang G."/>
            <person name="Scheremetjew M."/>
            <person name="Finn R."/>
            <person name="Kale V."/>
            <person name="Holt S."/>
            <person name="Cochrane G."/>
            <person name="Meng A."/>
            <person name="Brown T."/>
            <person name="Cohen L."/>
        </authorList>
    </citation>
    <scope>NUCLEOTIDE SEQUENCE</scope>
    <source>
        <strain evidence="9">CCMP 410</strain>
    </source>
</reference>
<evidence type="ECO:0000256" key="5">
    <source>
        <dbReference type="ARBA" id="ARBA00023136"/>
    </source>
</evidence>
<organism evidence="9">
    <name type="scientific">Grammatophora oceanica</name>
    <dbReference type="NCBI Taxonomy" id="210454"/>
    <lineage>
        <taxon>Eukaryota</taxon>
        <taxon>Sar</taxon>
        <taxon>Stramenopiles</taxon>
        <taxon>Ochrophyta</taxon>
        <taxon>Bacillariophyta</taxon>
        <taxon>Fragilariophyceae</taxon>
        <taxon>Fragilariophycidae</taxon>
        <taxon>Rhabdonematales</taxon>
        <taxon>Grammatophoraceae</taxon>
        <taxon>Grammatophora</taxon>
    </lineage>
</organism>
<evidence type="ECO:0000256" key="1">
    <source>
        <dbReference type="ARBA" id="ARBA00004170"/>
    </source>
</evidence>
<proteinExistence type="inferred from homology"/>
<accession>A0A7S1Y9N8</accession>
<keyword evidence="7" id="KW-0812">Transmembrane</keyword>
<keyword evidence="3" id="KW-0479">Metal-binding</keyword>
<dbReference type="PANTHER" id="PTHR23292">
    <property type="entry name" value="LIPOPOLYSACCHARIDE-INDUCED TUMOR NECROSIS FACTOR-ALPHA FACTOR"/>
    <property type="match status" value="1"/>
</dbReference>
<evidence type="ECO:0000256" key="3">
    <source>
        <dbReference type="ARBA" id="ARBA00022723"/>
    </source>
</evidence>
<keyword evidence="5 7" id="KW-0472">Membrane</keyword>
<dbReference type="PROSITE" id="PS51837">
    <property type="entry name" value="LITAF"/>
    <property type="match status" value="1"/>
</dbReference>
<evidence type="ECO:0000259" key="8">
    <source>
        <dbReference type="PROSITE" id="PS51837"/>
    </source>
</evidence>
<dbReference type="InterPro" id="IPR037519">
    <property type="entry name" value="LITAF_fam"/>
</dbReference>
<sequence>MGVFGSNNQEARGQPLTQSYQNVPMVQAEAVPADEYVEETPSTKKNDAVNSATIAPPHPGRVEYFPHRYFHRIPARMETCPVCNVPSVTRVRTYPDFLTWILCIVLFVLFWPIFWIPLVCDSCKMTKHYCSQCNALVGEVRPFERCCETEA</sequence>
<gene>
    <name evidence="9" type="ORF">GOCE00092_LOCUS16726</name>
</gene>
<dbReference type="InterPro" id="IPR006629">
    <property type="entry name" value="LITAF"/>
</dbReference>
<dbReference type="Pfam" id="PF10601">
    <property type="entry name" value="zf-LITAF-like"/>
    <property type="match status" value="1"/>
</dbReference>
<protein>
    <recommendedName>
        <fullName evidence="8">LITAF domain-containing protein</fullName>
    </recommendedName>
</protein>
<evidence type="ECO:0000256" key="4">
    <source>
        <dbReference type="ARBA" id="ARBA00022833"/>
    </source>
</evidence>
<keyword evidence="4" id="KW-0862">Zinc</keyword>
<feature type="region of interest" description="Disordered" evidence="6">
    <location>
        <begin position="36"/>
        <end position="55"/>
    </location>
</feature>
<evidence type="ECO:0000313" key="9">
    <source>
        <dbReference type="EMBL" id="CAD9290627.1"/>
    </source>
</evidence>
<keyword evidence="7" id="KW-1133">Transmembrane helix</keyword>
<evidence type="ECO:0000256" key="6">
    <source>
        <dbReference type="SAM" id="MobiDB-lite"/>
    </source>
</evidence>
<evidence type="ECO:0000256" key="7">
    <source>
        <dbReference type="SAM" id="Phobius"/>
    </source>
</evidence>
<dbReference type="PANTHER" id="PTHR23292:SF6">
    <property type="entry name" value="FI16602P1-RELATED"/>
    <property type="match status" value="1"/>
</dbReference>
<dbReference type="GO" id="GO:0008270">
    <property type="term" value="F:zinc ion binding"/>
    <property type="evidence" value="ECO:0007669"/>
    <property type="project" value="TreeGrafter"/>
</dbReference>
<name>A0A7S1Y9N8_9STRA</name>
<dbReference type="GO" id="GO:0016020">
    <property type="term" value="C:membrane"/>
    <property type="evidence" value="ECO:0007669"/>
    <property type="project" value="UniProtKB-SubCell"/>
</dbReference>
<comment type="subcellular location">
    <subcellularLocation>
        <location evidence="1">Membrane</location>
        <topology evidence="1">Peripheral membrane protein</topology>
    </subcellularLocation>
</comment>